<feature type="domain" description="Ice-binding protein C-terminal" evidence="2">
    <location>
        <begin position="324"/>
        <end position="345"/>
    </location>
</feature>
<gene>
    <name evidence="3" type="ORF">NPRO_06100</name>
</gene>
<dbReference type="SUPFAM" id="SSF50494">
    <property type="entry name" value="Trypsin-like serine proteases"/>
    <property type="match status" value="1"/>
</dbReference>
<keyword evidence="1" id="KW-0732">Signal</keyword>
<evidence type="ECO:0000259" key="2">
    <source>
        <dbReference type="Pfam" id="PF07589"/>
    </source>
</evidence>
<dbReference type="Pfam" id="PF07589">
    <property type="entry name" value="PEP-CTERM"/>
    <property type="match status" value="1"/>
</dbReference>
<reference evidence="3" key="1">
    <citation type="journal article" name="DNA Res.">
        <title>The physiological potential of anammox bacteria as revealed by their core genome structure.</title>
        <authorList>
            <person name="Okubo T."/>
            <person name="Toyoda A."/>
            <person name="Fukuhara K."/>
            <person name="Uchiyama I."/>
            <person name="Harigaya Y."/>
            <person name="Kuroiwa M."/>
            <person name="Suzuki T."/>
            <person name="Murakami Y."/>
            <person name="Suwa Y."/>
            <person name="Takami H."/>
        </authorList>
    </citation>
    <scope>NUCLEOTIDE SEQUENCE</scope>
    <source>
        <strain evidence="3">317325-2</strain>
    </source>
</reference>
<feature type="signal peptide" evidence="1">
    <location>
        <begin position="1"/>
        <end position="30"/>
    </location>
</feature>
<dbReference type="InterPro" id="IPR009003">
    <property type="entry name" value="Peptidase_S1_PA"/>
</dbReference>
<dbReference type="KEGG" id="npy:NPRO_06100"/>
<evidence type="ECO:0000256" key="1">
    <source>
        <dbReference type="SAM" id="SignalP"/>
    </source>
</evidence>
<dbReference type="EMBL" id="AP021858">
    <property type="protein sequence ID" value="BBO23015.1"/>
    <property type="molecule type" value="Genomic_DNA"/>
</dbReference>
<dbReference type="Proteomes" id="UP000662873">
    <property type="component" value="Chromosome"/>
</dbReference>
<feature type="chain" id="PRO_5035267994" description="Ice-binding protein C-terminal domain-containing protein" evidence="1">
    <location>
        <begin position="31"/>
        <end position="348"/>
    </location>
</feature>
<dbReference type="InterPro" id="IPR013424">
    <property type="entry name" value="Ice-binding_C"/>
</dbReference>
<dbReference type="NCBIfam" id="TIGR02595">
    <property type="entry name" value="PEP_CTERM"/>
    <property type="match status" value="1"/>
</dbReference>
<evidence type="ECO:0000313" key="3">
    <source>
        <dbReference type="EMBL" id="BBO23015.1"/>
    </source>
</evidence>
<accession>A0A809RF12</accession>
<proteinExistence type="predicted"/>
<protein>
    <recommendedName>
        <fullName evidence="2">Ice-binding protein C-terminal domain-containing protein</fullName>
    </recommendedName>
</protein>
<dbReference type="AlphaFoldDB" id="A0A809RF12"/>
<sequence>MFAKRILLAPRMIGAALLVTLGGASAWATAPDHQSILSGTNAWNNLYGVVRIRDENGFQGTGSVFGKKRLGDDYWLCVLTADHVVRGSRFIDVGFENEIVGGARGPEFRASQIYLGGNANIQDPDDPQKVHNPDIAVVGVKVDLAVFNKANEYALADRHSLDRGRFSDVGYGNTGIRFVDQNGNWLGYDRVGNSYGTKRFANGQTGSASVNGDYGGRYHGVYFDWTFEKPTNADDFTRGYGVAFDGDSGSPYFASRDTAIDLATGQDPDPNGINVVVKTEFQMAVHHGRPPGNPLTPKLFGHQGRATELVPIYRDWAYEKCAMVPEPGTLAALGLGALALARRRRNRR</sequence>
<organism evidence="3 4">
    <name type="scientific">Candidatus Nitrosymbiomonas proteolyticus</name>
    <dbReference type="NCBI Taxonomy" id="2608984"/>
    <lineage>
        <taxon>Bacteria</taxon>
        <taxon>Bacillati</taxon>
        <taxon>Armatimonadota</taxon>
        <taxon>Armatimonadota incertae sedis</taxon>
        <taxon>Candidatus Nitrosymbiomonas</taxon>
    </lineage>
</organism>
<evidence type="ECO:0000313" key="4">
    <source>
        <dbReference type="Proteomes" id="UP000662873"/>
    </source>
</evidence>
<name>A0A809RF12_9BACT</name>